<dbReference type="RefSeq" id="WP_039458717.1">
    <property type="nucleotide sequence ID" value="NZ_JSWE01000196.1"/>
</dbReference>
<evidence type="ECO:0000313" key="9">
    <source>
        <dbReference type="Proteomes" id="UP000031258"/>
    </source>
</evidence>
<keyword evidence="4" id="KW-0862">Zinc</keyword>
<dbReference type="OrthoDB" id="9804482at2"/>
<name>A0A0C1MQT8_9RICK</name>
<dbReference type="GO" id="GO:0006508">
    <property type="term" value="P:proteolysis"/>
    <property type="evidence" value="ECO:0007669"/>
    <property type="project" value="UniProtKB-KW"/>
</dbReference>
<comment type="caution">
    <text evidence="8">The sequence shown here is derived from an EMBL/GenBank/DDBJ whole genome shotgun (WGS) entry which is preliminary data.</text>
</comment>
<evidence type="ECO:0000256" key="3">
    <source>
        <dbReference type="ARBA" id="ARBA00022801"/>
    </source>
</evidence>
<dbReference type="EMBL" id="JSWE01000196">
    <property type="protein sequence ID" value="KIE04392.1"/>
    <property type="molecule type" value="Genomic_DNA"/>
</dbReference>
<gene>
    <name evidence="8" type="ORF">NF27_IC00100</name>
</gene>
<dbReference type="PANTHER" id="PTHR30471:SF3">
    <property type="entry name" value="UPF0758 PROTEIN YEES-RELATED"/>
    <property type="match status" value="1"/>
</dbReference>
<dbReference type="Gene3D" id="3.40.140.10">
    <property type="entry name" value="Cytidine Deaminase, domain 2"/>
    <property type="match status" value="1"/>
</dbReference>
<keyword evidence="1" id="KW-0645">Protease</keyword>
<evidence type="ECO:0000256" key="2">
    <source>
        <dbReference type="ARBA" id="ARBA00022723"/>
    </source>
</evidence>
<dbReference type="PROSITE" id="PS50249">
    <property type="entry name" value="MPN"/>
    <property type="match status" value="1"/>
</dbReference>
<dbReference type="PANTHER" id="PTHR30471">
    <property type="entry name" value="DNA REPAIR PROTEIN RADC"/>
    <property type="match status" value="1"/>
</dbReference>
<keyword evidence="2" id="KW-0479">Metal-binding</keyword>
<dbReference type="PROSITE" id="PS01302">
    <property type="entry name" value="UPF0758"/>
    <property type="match status" value="1"/>
</dbReference>
<reference evidence="8 9" key="1">
    <citation type="submission" date="2014-11" db="EMBL/GenBank/DDBJ databases">
        <title>A Rickettsiales Symbiont of Amoebae With Ancient Features.</title>
        <authorList>
            <person name="Schulz F."/>
            <person name="Martijn J."/>
            <person name="Wascher F."/>
            <person name="Kostanjsek R."/>
            <person name="Ettema T.J."/>
            <person name="Horn M."/>
        </authorList>
    </citation>
    <scope>NUCLEOTIDE SEQUENCE [LARGE SCALE GENOMIC DNA]</scope>
    <source>
        <strain evidence="8 9">UWC36</strain>
    </source>
</reference>
<evidence type="ECO:0000259" key="7">
    <source>
        <dbReference type="PROSITE" id="PS50249"/>
    </source>
</evidence>
<dbReference type="GO" id="GO:0046872">
    <property type="term" value="F:metal ion binding"/>
    <property type="evidence" value="ECO:0007669"/>
    <property type="project" value="UniProtKB-KW"/>
</dbReference>
<keyword evidence="9" id="KW-1185">Reference proteome</keyword>
<dbReference type="PATRIC" id="fig|86105.3.peg.1778"/>
<proteinExistence type="inferred from homology"/>
<evidence type="ECO:0000256" key="4">
    <source>
        <dbReference type="ARBA" id="ARBA00022833"/>
    </source>
</evidence>
<keyword evidence="3" id="KW-0378">Hydrolase</keyword>
<dbReference type="CDD" id="cd08071">
    <property type="entry name" value="MPN_DUF2466"/>
    <property type="match status" value="1"/>
</dbReference>
<dbReference type="GO" id="GO:0008237">
    <property type="term" value="F:metallopeptidase activity"/>
    <property type="evidence" value="ECO:0007669"/>
    <property type="project" value="UniProtKB-KW"/>
</dbReference>
<evidence type="ECO:0000256" key="5">
    <source>
        <dbReference type="ARBA" id="ARBA00023049"/>
    </source>
</evidence>
<dbReference type="InterPro" id="IPR001405">
    <property type="entry name" value="UPF0758"/>
</dbReference>
<evidence type="ECO:0000256" key="6">
    <source>
        <dbReference type="RuleBase" id="RU003797"/>
    </source>
</evidence>
<dbReference type="InterPro" id="IPR025657">
    <property type="entry name" value="RadC_JAB"/>
</dbReference>
<keyword evidence="5" id="KW-0482">Metalloprotease</keyword>
<comment type="similarity">
    <text evidence="6">Belongs to the UPF0758 family.</text>
</comment>
<evidence type="ECO:0000256" key="1">
    <source>
        <dbReference type="ARBA" id="ARBA00022670"/>
    </source>
</evidence>
<dbReference type="AlphaFoldDB" id="A0A0C1MQT8"/>
<dbReference type="InterPro" id="IPR020891">
    <property type="entry name" value="UPF0758_CS"/>
</dbReference>
<accession>A0A0C1MQT8</accession>
<sequence>MGTNHLKEDKISSLEDYQFIKNLLLQSEGEEASNKARKLINKYGSLSNIIKTEQACIKEYANLNDASALLLKYIKEGIRRSKKEKLDKISVLNNTKIVSEYCRLVFEGNNKEVFAVLYLDQKYKVIQEEFISDGNLESVRVNPKDIVRKALIYRAKGLIVAHNHPSGILLPSREDIKVTSKLFKSLEVFDITLLDHLIINEYNYYSFRANDLIKGEVKKYSLSTNEKLQYIKSLIRISQKYIKKNTEQSNKLPKSIDTNQLAIKQQYKMFKDIGIVICNEWLLTTNEMDSTLISGDRKYDFCQDYSLECFDNSYLKLLNLDSPMFFSYIDKGHKLLFLSKTYENIFNIPCKDIVGKNLRELVGEQGYTICKPFLNKAF</sequence>
<dbReference type="NCBIfam" id="TIGR00608">
    <property type="entry name" value="radc"/>
    <property type="match status" value="1"/>
</dbReference>
<organism evidence="8 9">
    <name type="scientific">Candidatus Jidaibacter acanthamoebae</name>
    <dbReference type="NCBI Taxonomy" id="86105"/>
    <lineage>
        <taxon>Bacteria</taxon>
        <taxon>Pseudomonadati</taxon>
        <taxon>Pseudomonadota</taxon>
        <taxon>Alphaproteobacteria</taxon>
        <taxon>Rickettsiales</taxon>
        <taxon>Candidatus Midichloriaceae</taxon>
        <taxon>Candidatus Jidaibacter</taxon>
    </lineage>
</organism>
<evidence type="ECO:0000313" key="8">
    <source>
        <dbReference type="EMBL" id="KIE04392.1"/>
    </source>
</evidence>
<dbReference type="InterPro" id="IPR037518">
    <property type="entry name" value="MPN"/>
</dbReference>
<feature type="domain" description="MPN" evidence="7">
    <location>
        <begin position="91"/>
        <end position="213"/>
    </location>
</feature>
<protein>
    <recommendedName>
        <fullName evidence="7">MPN domain-containing protein</fullName>
    </recommendedName>
</protein>
<dbReference type="Pfam" id="PF04002">
    <property type="entry name" value="RadC"/>
    <property type="match status" value="1"/>
</dbReference>
<dbReference type="Proteomes" id="UP000031258">
    <property type="component" value="Unassembled WGS sequence"/>
</dbReference>
<dbReference type="STRING" id="86105.NF27_IC00100"/>